<dbReference type="GO" id="GO:0019305">
    <property type="term" value="P:dTDP-rhamnose biosynthetic process"/>
    <property type="evidence" value="ECO:0007669"/>
    <property type="project" value="UniProtKB-UniRule"/>
</dbReference>
<keyword evidence="9" id="KW-1185">Reference proteome</keyword>
<dbReference type="CDD" id="cd00438">
    <property type="entry name" value="cupin_RmlC"/>
    <property type="match status" value="1"/>
</dbReference>
<dbReference type="NCBIfam" id="TIGR01221">
    <property type="entry name" value="rmlC"/>
    <property type="match status" value="1"/>
</dbReference>
<evidence type="ECO:0000256" key="5">
    <source>
        <dbReference type="PIRSR" id="PIRSR600888-1"/>
    </source>
</evidence>
<dbReference type="GO" id="GO:0000271">
    <property type="term" value="P:polysaccharide biosynthetic process"/>
    <property type="evidence" value="ECO:0007669"/>
    <property type="project" value="TreeGrafter"/>
</dbReference>
<name>A0A4R9K5U2_9LEPT</name>
<evidence type="ECO:0000256" key="1">
    <source>
        <dbReference type="ARBA" id="ARBA00001298"/>
    </source>
</evidence>
<dbReference type="GO" id="GO:0008830">
    <property type="term" value="F:dTDP-4-dehydrorhamnose 3,5-epimerase activity"/>
    <property type="evidence" value="ECO:0007669"/>
    <property type="project" value="UniProtKB-UniRule"/>
</dbReference>
<dbReference type="Proteomes" id="UP000297693">
    <property type="component" value="Unassembled WGS sequence"/>
</dbReference>
<comment type="catalytic activity">
    <reaction evidence="1 7">
        <text>dTDP-4-dehydro-6-deoxy-alpha-D-glucose = dTDP-4-dehydro-beta-L-rhamnose</text>
        <dbReference type="Rhea" id="RHEA:16969"/>
        <dbReference type="ChEBI" id="CHEBI:57649"/>
        <dbReference type="ChEBI" id="CHEBI:62830"/>
        <dbReference type="EC" id="5.1.3.13"/>
    </reaction>
</comment>
<dbReference type="UniPathway" id="UPA00124"/>
<feature type="active site" description="Proton donor" evidence="5">
    <location>
        <position position="131"/>
    </location>
</feature>
<keyword evidence="7 8" id="KW-0413">Isomerase</keyword>
<reference evidence="8" key="1">
    <citation type="journal article" date="2019" name="PLoS Negl. Trop. Dis.">
        <title>Revisiting the worldwide diversity of Leptospira species in the environment.</title>
        <authorList>
            <person name="Vincent A.T."/>
            <person name="Schiettekatte O."/>
            <person name="Bourhy P."/>
            <person name="Veyrier F.J."/>
            <person name="Picardeau M."/>
        </authorList>
    </citation>
    <scope>NUCLEOTIDE SEQUENCE [LARGE SCALE GENOMIC DNA]</scope>
    <source>
        <strain evidence="8">201702476</strain>
    </source>
</reference>
<dbReference type="AlphaFoldDB" id="A0A4R9K5U2"/>
<dbReference type="SUPFAM" id="SSF51182">
    <property type="entry name" value="RmlC-like cupins"/>
    <property type="match status" value="1"/>
</dbReference>
<feature type="site" description="Participates in a stacking interaction with the thymidine ring of dTDP-4-oxo-6-deoxyglucose" evidence="6">
    <location>
        <position position="137"/>
    </location>
</feature>
<dbReference type="InterPro" id="IPR014710">
    <property type="entry name" value="RmlC-like_jellyroll"/>
</dbReference>
<dbReference type="InterPro" id="IPR011051">
    <property type="entry name" value="RmlC_Cupin_sf"/>
</dbReference>
<evidence type="ECO:0000313" key="8">
    <source>
        <dbReference type="EMBL" id="TGL59738.1"/>
    </source>
</evidence>
<dbReference type="GO" id="GO:0005829">
    <property type="term" value="C:cytosol"/>
    <property type="evidence" value="ECO:0007669"/>
    <property type="project" value="TreeGrafter"/>
</dbReference>
<evidence type="ECO:0000256" key="4">
    <source>
        <dbReference type="ARBA" id="ARBA00019595"/>
    </source>
</evidence>
<comment type="pathway">
    <text evidence="7">Carbohydrate biosynthesis; dTDP-L-rhamnose biosynthesis.</text>
</comment>
<comment type="caution">
    <text evidence="8">The sequence shown here is derived from an EMBL/GenBank/DDBJ whole genome shotgun (WGS) entry which is preliminary data.</text>
</comment>
<accession>A0A4R9K5U2</accession>
<feature type="active site" description="Proton acceptor" evidence="5">
    <location>
        <position position="61"/>
    </location>
</feature>
<evidence type="ECO:0000256" key="2">
    <source>
        <dbReference type="ARBA" id="ARBA00001997"/>
    </source>
</evidence>
<dbReference type="RefSeq" id="WP_135623427.1">
    <property type="nucleotide sequence ID" value="NZ_RQGD01000023.1"/>
</dbReference>
<comment type="subunit">
    <text evidence="7">Homodimer.</text>
</comment>
<gene>
    <name evidence="8" type="primary">rfbC</name>
    <name evidence="8" type="ORF">EHQ58_08320</name>
</gene>
<dbReference type="EMBL" id="RQGD01000023">
    <property type="protein sequence ID" value="TGL59738.1"/>
    <property type="molecule type" value="Genomic_DNA"/>
</dbReference>
<evidence type="ECO:0000313" key="9">
    <source>
        <dbReference type="Proteomes" id="UP000297693"/>
    </source>
</evidence>
<sequence length="188" mass="21642">MNIYESTLADVFIIEPKVWGDERGYFFESYREDLISKHLRKFHWVQDNESLSVKGVLRGLHYQLPPFAQSKLVRVIRGSVLDVAVDIRKGSPNFGKHMTIELSEENKKQVLIPRGFAHGFLVLSDTAIFSYKVDNYYSKESERSILWNDPSIGVDWQLSESHLVLSEKDKVGKQLSEVDIFPSSDLYA</sequence>
<dbReference type="PANTHER" id="PTHR21047:SF2">
    <property type="entry name" value="THYMIDINE DIPHOSPHO-4-KETO-RHAMNOSE 3,5-EPIMERASE"/>
    <property type="match status" value="1"/>
</dbReference>
<dbReference type="Gene3D" id="2.60.120.10">
    <property type="entry name" value="Jelly Rolls"/>
    <property type="match status" value="1"/>
</dbReference>
<evidence type="ECO:0000256" key="6">
    <source>
        <dbReference type="PIRSR" id="PIRSR600888-3"/>
    </source>
</evidence>
<dbReference type="InterPro" id="IPR000888">
    <property type="entry name" value="RmlC-like"/>
</dbReference>
<evidence type="ECO:0000256" key="3">
    <source>
        <dbReference type="ARBA" id="ARBA00012098"/>
    </source>
</evidence>
<protein>
    <recommendedName>
        <fullName evidence="4 7">dTDP-4-dehydrorhamnose 3,5-epimerase</fullName>
        <ecNumber evidence="3 7">5.1.3.13</ecNumber>
    </recommendedName>
    <alternativeName>
        <fullName evidence="7">Thymidine diphospho-4-keto-rhamnose 3,5-epimerase</fullName>
    </alternativeName>
</protein>
<dbReference type="EC" id="5.1.3.13" evidence="3 7"/>
<comment type="function">
    <text evidence="2 7">Catalyzes the epimerization of the C3' and C5'positions of dTDP-6-deoxy-D-xylo-4-hexulose, forming dTDP-6-deoxy-L-lyxo-4-hexulose.</text>
</comment>
<comment type="similarity">
    <text evidence="7">Belongs to the dTDP-4-dehydrorhamnose 3,5-epimerase family.</text>
</comment>
<dbReference type="Pfam" id="PF00908">
    <property type="entry name" value="dTDP_sugar_isom"/>
    <property type="match status" value="1"/>
</dbReference>
<dbReference type="OrthoDB" id="9800680at2"/>
<organism evidence="8 9">
    <name type="scientific">Leptospira ognonensis</name>
    <dbReference type="NCBI Taxonomy" id="2484945"/>
    <lineage>
        <taxon>Bacteria</taxon>
        <taxon>Pseudomonadati</taxon>
        <taxon>Spirochaetota</taxon>
        <taxon>Spirochaetia</taxon>
        <taxon>Leptospirales</taxon>
        <taxon>Leptospiraceae</taxon>
        <taxon>Leptospira</taxon>
    </lineage>
</organism>
<proteinExistence type="inferred from homology"/>
<evidence type="ECO:0000256" key="7">
    <source>
        <dbReference type="RuleBase" id="RU364069"/>
    </source>
</evidence>
<dbReference type="PANTHER" id="PTHR21047">
    <property type="entry name" value="DTDP-6-DEOXY-D-GLUCOSE-3,5 EPIMERASE"/>
    <property type="match status" value="1"/>
</dbReference>